<gene>
    <name evidence="3" type="ORF">ACFPFO_17075</name>
</gene>
<evidence type="ECO:0000259" key="2">
    <source>
        <dbReference type="Pfam" id="PF20938"/>
    </source>
</evidence>
<dbReference type="PIRSF" id="PIRSF014753">
    <property type="entry name" value="UCP014753"/>
    <property type="match status" value="1"/>
</dbReference>
<keyword evidence="4" id="KW-1185">Reference proteome</keyword>
<dbReference type="InterPro" id="IPR049349">
    <property type="entry name" value="DUF2264_N"/>
</dbReference>
<accession>A0ABD5QHZ5</accession>
<dbReference type="Pfam" id="PF10022">
    <property type="entry name" value="DUF2264"/>
    <property type="match status" value="1"/>
</dbReference>
<evidence type="ECO:0000313" key="4">
    <source>
        <dbReference type="Proteomes" id="UP001595925"/>
    </source>
</evidence>
<evidence type="ECO:0000313" key="3">
    <source>
        <dbReference type="EMBL" id="MFC4989436.1"/>
    </source>
</evidence>
<sequence length="381" mass="42508">MLFDSRFSPQRSKSFADDGSALPYGRSLTYRFPQAAFWGALAVADRDPLPWTEIRGLWERTLRWWLDQPIFTDGGILSLGYRYPTLKTTETYNSPSSPYWAMKAFLPLALPESHPFWRAEPGLSPVGKKESVVGRDLDHERAMETPAMIVTRSAGEVTALVAGRDTHYPHKYDKFAYSTAFGFGVGSDVSGVASAGIDGMLGLGEDREHLRVRENVEGWLEDGRPRSRWEPWPDVIVESWLVPATPRHVRVHRLETDRRLRSVEGGFPVDRTGEADAERNEEEGAAVARYPVAHSAIRDLLGGREGEVIDQDPNTNVLHPRTAVPVLRGRHEPGTSWLVTAVLGTTEPDSPARERPSVLADGSRIRIEDADGTLLFDREAE</sequence>
<feature type="domain" description="DUF2264" evidence="2">
    <location>
        <begin position="141"/>
        <end position="348"/>
    </location>
</feature>
<feature type="domain" description="DUF2264" evidence="1">
    <location>
        <begin position="6"/>
        <end position="120"/>
    </location>
</feature>
<reference evidence="3 4" key="1">
    <citation type="journal article" date="2019" name="Int. J. Syst. Evol. Microbiol.">
        <title>The Global Catalogue of Microorganisms (GCM) 10K type strain sequencing project: providing services to taxonomists for standard genome sequencing and annotation.</title>
        <authorList>
            <consortium name="The Broad Institute Genomics Platform"/>
            <consortium name="The Broad Institute Genome Sequencing Center for Infectious Disease"/>
            <person name="Wu L."/>
            <person name="Ma J."/>
        </authorList>
    </citation>
    <scope>NUCLEOTIDE SEQUENCE [LARGE SCALE GENOMIC DNA]</scope>
    <source>
        <strain evidence="3 4">CGMCC 1.15824</strain>
    </source>
</reference>
<dbReference type="EMBL" id="JBHSJG010000048">
    <property type="protein sequence ID" value="MFC4989436.1"/>
    <property type="molecule type" value="Genomic_DNA"/>
</dbReference>
<dbReference type="InterPro" id="IPR049237">
    <property type="entry name" value="DUF2264_C"/>
</dbReference>
<proteinExistence type="predicted"/>
<dbReference type="Pfam" id="PF20938">
    <property type="entry name" value="DUF2264_C"/>
    <property type="match status" value="1"/>
</dbReference>
<organism evidence="3 4">
    <name type="scientific">Saliphagus infecundisoli</name>
    <dbReference type="NCBI Taxonomy" id="1849069"/>
    <lineage>
        <taxon>Archaea</taxon>
        <taxon>Methanobacteriati</taxon>
        <taxon>Methanobacteriota</taxon>
        <taxon>Stenosarchaea group</taxon>
        <taxon>Halobacteria</taxon>
        <taxon>Halobacteriales</taxon>
        <taxon>Natrialbaceae</taxon>
        <taxon>Saliphagus</taxon>
    </lineage>
</organism>
<comment type="caution">
    <text evidence="3">The sequence shown here is derived from an EMBL/GenBank/DDBJ whole genome shotgun (WGS) entry which is preliminary data.</text>
</comment>
<dbReference type="PANTHER" id="PTHR35339">
    <property type="entry name" value="LINALOOL DEHYDRATASE_ISOMERASE DOMAIN-CONTAINING PROTEIN"/>
    <property type="match status" value="1"/>
</dbReference>
<name>A0ABD5QHZ5_9EURY</name>
<dbReference type="InterPro" id="IPR016624">
    <property type="entry name" value="UCP014753"/>
</dbReference>
<evidence type="ECO:0000259" key="1">
    <source>
        <dbReference type="Pfam" id="PF10022"/>
    </source>
</evidence>
<dbReference type="Proteomes" id="UP001595925">
    <property type="component" value="Unassembled WGS sequence"/>
</dbReference>
<protein>
    <submittedName>
        <fullName evidence="3">DUF2264 domain-containing protein</fullName>
    </submittedName>
</protein>
<dbReference type="RefSeq" id="WP_224829259.1">
    <property type="nucleotide sequence ID" value="NZ_JAIVEF010000018.1"/>
</dbReference>
<dbReference type="AlphaFoldDB" id="A0ABD5QHZ5"/>
<dbReference type="PANTHER" id="PTHR35339:SF4">
    <property type="entry name" value="LINALOOL DEHYDRATASE_ISOMERASE DOMAIN-CONTAINING PROTEIN"/>
    <property type="match status" value="1"/>
</dbReference>